<dbReference type="SUPFAM" id="SSF49899">
    <property type="entry name" value="Concanavalin A-like lectins/glucanases"/>
    <property type="match status" value="1"/>
</dbReference>
<dbReference type="Proteomes" id="UP000325081">
    <property type="component" value="Unassembled WGS sequence"/>
</dbReference>
<name>A0A5A7P5V5_STRAF</name>
<evidence type="ECO:0000313" key="3">
    <source>
        <dbReference type="EMBL" id="GER27836.1"/>
    </source>
</evidence>
<dbReference type="EMBL" id="BKCP01002224">
    <property type="protein sequence ID" value="GER27836.1"/>
    <property type="molecule type" value="Genomic_DNA"/>
</dbReference>
<organism evidence="3 4">
    <name type="scientific">Striga asiatica</name>
    <name type="common">Asiatic witchweed</name>
    <name type="synonym">Buchnera asiatica</name>
    <dbReference type="NCBI Taxonomy" id="4170"/>
    <lineage>
        <taxon>Eukaryota</taxon>
        <taxon>Viridiplantae</taxon>
        <taxon>Streptophyta</taxon>
        <taxon>Embryophyta</taxon>
        <taxon>Tracheophyta</taxon>
        <taxon>Spermatophyta</taxon>
        <taxon>Magnoliopsida</taxon>
        <taxon>eudicotyledons</taxon>
        <taxon>Gunneridae</taxon>
        <taxon>Pentapetalae</taxon>
        <taxon>asterids</taxon>
        <taxon>lamiids</taxon>
        <taxon>Lamiales</taxon>
        <taxon>Orobanchaceae</taxon>
        <taxon>Buchnereae</taxon>
        <taxon>Striga</taxon>
    </lineage>
</organism>
<dbReference type="Pfam" id="PF00139">
    <property type="entry name" value="Lectin_legB"/>
    <property type="match status" value="1"/>
</dbReference>
<dbReference type="GO" id="GO:0030246">
    <property type="term" value="F:carbohydrate binding"/>
    <property type="evidence" value="ECO:0007669"/>
    <property type="project" value="UniProtKB-KW"/>
</dbReference>
<evidence type="ECO:0000259" key="2">
    <source>
        <dbReference type="Pfam" id="PF00139"/>
    </source>
</evidence>
<gene>
    <name evidence="3" type="ORF">STAS_03575</name>
</gene>
<dbReference type="AlphaFoldDB" id="A0A5A7P5V5"/>
<dbReference type="Gene3D" id="2.60.120.200">
    <property type="match status" value="1"/>
</dbReference>
<dbReference type="InterPro" id="IPR013320">
    <property type="entry name" value="ConA-like_dom_sf"/>
</dbReference>
<comment type="caution">
    <text evidence="3">The sequence shown here is derived from an EMBL/GenBank/DDBJ whole genome shotgun (WGS) entry which is preliminary data.</text>
</comment>
<dbReference type="InterPro" id="IPR001220">
    <property type="entry name" value="Legume_lectin_dom"/>
</dbReference>
<accession>A0A5A7P5V5</accession>
<sequence length="130" mass="14107">MNKEMIIPFSCHSFTPIMPNSQNCFLLLSTLAAQQYLHPTQIANHKPQSSFLPSSSAFGRVFYVSPVQFLDLEVGSAASFSCVFSFAIDGSSSCSPATYSHFLSLRKAQISLASTMATLASRSRALTQSL</sequence>
<proteinExistence type="predicted"/>
<protein>
    <submittedName>
        <fullName evidence="3">Lectin</fullName>
    </submittedName>
</protein>
<evidence type="ECO:0000256" key="1">
    <source>
        <dbReference type="ARBA" id="ARBA00022734"/>
    </source>
</evidence>
<evidence type="ECO:0000313" key="4">
    <source>
        <dbReference type="Proteomes" id="UP000325081"/>
    </source>
</evidence>
<keyword evidence="4" id="KW-1185">Reference proteome</keyword>
<reference evidence="4" key="1">
    <citation type="journal article" date="2019" name="Curr. Biol.">
        <title>Genome Sequence of Striga asiatica Provides Insight into the Evolution of Plant Parasitism.</title>
        <authorList>
            <person name="Yoshida S."/>
            <person name="Kim S."/>
            <person name="Wafula E.K."/>
            <person name="Tanskanen J."/>
            <person name="Kim Y.M."/>
            <person name="Honaas L."/>
            <person name="Yang Z."/>
            <person name="Spallek T."/>
            <person name="Conn C.E."/>
            <person name="Ichihashi Y."/>
            <person name="Cheong K."/>
            <person name="Cui S."/>
            <person name="Der J.P."/>
            <person name="Gundlach H."/>
            <person name="Jiao Y."/>
            <person name="Hori C."/>
            <person name="Ishida J.K."/>
            <person name="Kasahara H."/>
            <person name="Kiba T."/>
            <person name="Kim M.S."/>
            <person name="Koo N."/>
            <person name="Laohavisit A."/>
            <person name="Lee Y.H."/>
            <person name="Lumba S."/>
            <person name="McCourt P."/>
            <person name="Mortimer J.C."/>
            <person name="Mutuku J.M."/>
            <person name="Nomura T."/>
            <person name="Sasaki-Sekimoto Y."/>
            <person name="Seto Y."/>
            <person name="Wang Y."/>
            <person name="Wakatake T."/>
            <person name="Sakakibara H."/>
            <person name="Demura T."/>
            <person name="Yamaguchi S."/>
            <person name="Yoneyama K."/>
            <person name="Manabe R.I."/>
            <person name="Nelson D.C."/>
            <person name="Schulman A.H."/>
            <person name="Timko M.P."/>
            <person name="dePamphilis C.W."/>
            <person name="Choi D."/>
            <person name="Shirasu K."/>
        </authorList>
    </citation>
    <scope>NUCLEOTIDE SEQUENCE [LARGE SCALE GENOMIC DNA]</scope>
    <source>
        <strain evidence="4">cv. UVA1</strain>
    </source>
</reference>
<keyword evidence="1" id="KW-0430">Lectin</keyword>
<feature type="domain" description="Legume lectin" evidence="2">
    <location>
        <begin position="50"/>
        <end position="93"/>
    </location>
</feature>